<gene>
    <name evidence="1" type="ORF">PXEA_LOCUS29373</name>
</gene>
<comment type="caution">
    <text evidence="1">The sequence shown here is derived from an EMBL/GenBank/DDBJ whole genome shotgun (WGS) entry which is preliminary data.</text>
</comment>
<dbReference type="AlphaFoldDB" id="A0A3S5ARG9"/>
<keyword evidence="2" id="KW-1185">Reference proteome</keyword>
<sequence>MLQTKLNSPDGLSQYAFYSGLDSASTTVRISDSLTVNLTQEPCNSQFGFELANMSNQMQPVFAFDFYLLDIFANGGLVNVSPVNRANWPLYTIDSLKSVAWPNNSTGPGRDSCFDVFCQTGRSSDGGNLFSACVFPEFAMVVR</sequence>
<organism evidence="1 2">
    <name type="scientific">Protopolystoma xenopodis</name>
    <dbReference type="NCBI Taxonomy" id="117903"/>
    <lineage>
        <taxon>Eukaryota</taxon>
        <taxon>Metazoa</taxon>
        <taxon>Spiralia</taxon>
        <taxon>Lophotrochozoa</taxon>
        <taxon>Platyhelminthes</taxon>
        <taxon>Monogenea</taxon>
        <taxon>Polyopisthocotylea</taxon>
        <taxon>Polystomatidea</taxon>
        <taxon>Polystomatidae</taxon>
        <taxon>Protopolystoma</taxon>
    </lineage>
</organism>
<name>A0A3S5ARG9_9PLAT</name>
<evidence type="ECO:0000313" key="1">
    <source>
        <dbReference type="EMBL" id="VEL35933.1"/>
    </source>
</evidence>
<dbReference type="Proteomes" id="UP000784294">
    <property type="component" value="Unassembled WGS sequence"/>
</dbReference>
<protein>
    <submittedName>
        <fullName evidence="1">Uncharacterized protein</fullName>
    </submittedName>
</protein>
<reference evidence="1" key="1">
    <citation type="submission" date="2018-11" db="EMBL/GenBank/DDBJ databases">
        <authorList>
            <consortium name="Pathogen Informatics"/>
        </authorList>
    </citation>
    <scope>NUCLEOTIDE SEQUENCE</scope>
</reference>
<evidence type="ECO:0000313" key="2">
    <source>
        <dbReference type="Proteomes" id="UP000784294"/>
    </source>
</evidence>
<proteinExistence type="predicted"/>
<dbReference type="EMBL" id="CAAALY010251041">
    <property type="protein sequence ID" value="VEL35933.1"/>
    <property type="molecule type" value="Genomic_DNA"/>
</dbReference>
<accession>A0A3S5ARG9</accession>